<dbReference type="GO" id="GO:0016020">
    <property type="term" value="C:membrane"/>
    <property type="evidence" value="ECO:0007669"/>
    <property type="project" value="UniProtKB-SubCell"/>
</dbReference>
<keyword evidence="5" id="KW-1133">Transmembrane helix</keyword>
<reference evidence="8 9" key="1">
    <citation type="submission" date="2023-10" db="EMBL/GenBank/DDBJ databases">
        <title>Chromosome-scale genome assembly provides insights into flower coloration mechanisms of Canna indica.</title>
        <authorList>
            <person name="Li C."/>
        </authorList>
    </citation>
    <scope>NUCLEOTIDE SEQUENCE [LARGE SCALE GENOMIC DNA]</scope>
    <source>
        <tissue evidence="8">Flower</tissue>
    </source>
</reference>
<evidence type="ECO:0000256" key="3">
    <source>
        <dbReference type="ARBA" id="ARBA00022692"/>
    </source>
</evidence>
<accession>A0AAQ3L7B4</accession>
<dbReference type="Proteomes" id="UP001327560">
    <property type="component" value="Chromosome 9"/>
</dbReference>
<dbReference type="PANTHER" id="PTHR27008">
    <property type="entry name" value="OS04G0122200 PROTEIN"/>
    <property type="match status" value="1"/>
</dbReference>
<evidence type="ECO:0000256" key="7">
    <source>
        <dbReference type="SAM" id="MobiDB-lite"/>
    </source>
</evidence>
<comment type="subcellular location">
    <subcellularLocation>
        <location evidence="1">Membrane</location>
    </subcellularLocation>
</comment>
<gene>
    <name evidence="8" type="ORF">Cni_G29452</name>
</gene>
<organism evidence="8 9">
    <name type="scientific">Canna indica</name>
    <name type="common">Indian-shot</name>
    <dbReference type="NCBI Taxonomy" id="4628"/>
    <lineage>
        <taxon>Eukaryota</taxon>
        <taxon>Viridiplantae</taxon>
        <taxon>Streptophyta</taxon>
        <taxon>Embryophyta</taxon>
        <taxon>Tracheophyta</taxon>
        <taxon>Spermatophyta</taxon>
        <taxon>Magnoliopsida</taxon>
        <taxon>Liliopsida</taxon>
        <taxon>Zingiberales</taxon>
        <taxon>Cannaceae</taxon>
        <taxon>Canna</taxon>
    </lineage>
</organism>
<keyword evidence="2" id="KW-0433">Leucine-rich repeat</keyword>
<keyword evidence="4" id="KW-0677">Repeat</keyword>
<evidence type="ECO:0000313" key="8">
    <source>
        <dbReference type="EMBL" id="WOL20647.1"/>
    </source>
</evidence>
<dbReference type="EMBL" id="CP136898">
    <property type="protein sequence ID" value="WOL20647.1"/>
    <property type="molecule type" value="Genomic_DNA"/>
</dbReference>
<evidence type="ECO:0000256" key="1">
    <source>
        <dbReference type="ARBA" id="ARBA00004370"/>
    </source>
</evidence>
<dbReference type="PROSITE" id="PS51450">
    <property type="entry name" value="LRR"/>
    <property type="match status" value="1"/>
</dbReference>
<protein>
    <submittedName>
        <fullName evidence="8">Uncharacterized protein</fullName>
    </submittedName>
</protein>
<proteinExistence type="predicted"/>
<feature type="compositionally biased region" description="Basic and acidic residues" evidence="7">
    <location>
        <begin position="124"/>
        <end position="144"/>
    </location>
</feature>
<evidence type="ECO:0000256" key="2">
    <source>
        <dbReference type="ARBA" id="ARBA00022614"/>
    </source>
</evidence>
<evidence type="ECO:0000313" key="9">
    <source>
        <dbReference type="Proteomes" id="UP001327560"/>
    </source>
</evidence>
<dbReference type="AlphaFoldDB" id="A0AAQ3L7B4"/>
<sequence>MPYNRLGGTLPGDIGKLRNLSSLSLRNNTLEARTSEDWEFLNSLAKCNSLQVLDLSYNKLEGLLPSSIIKLSTQLRLLGLAGNNIYGSIPADIGRSINLERLCLDHTSLTDASPPRVDLEEECPDCKDGSSPDYEVDGRENMTG</sequence>
<name>A0AAQ3L7B4_9LILI</name>
<dbReference type="SUPFAM" id="SSF52058">
    <property type="entry name" value="L domain-like"/>
    <property type="match status" value="1"/>
</dbReference>
<dbReference type="InterPro" id="IPR051809">
    <property type="entry name" value="Plant_receptor-like_S/T_kinase"/>
</dbReference>
<dbReference type="PANTHER" id="PTHR27008:SF596">
    <property type="entry name" value="OS02G0215500 PROTEIN"/>
    <property type="match status" value="1"/>
</dbReference>
<keyword evidence="6" id="KW-0472">Membrane</keyword>
<dbReference type="Gene3D" id="3.80.10.10">
    <property type="entry name" value="Ribonuclease Inhibitor"/>
    <property type="match status" value="1"/>
</dbReference>
<keyword evidence="3" id="KW-0812">Transmembrane</keyword>
<dbReference type="InterPro" id="IPR001611">
    <property type="entry name" value="Leu-rich_rpt"/>
</dbReference>
<evidence type="ECO:0000256" key="6">
    <source>
        <dbReference type="ARBA" id="ARBA00023136"/>
    </source>
</evidence>
<evidence type="ECO:0000256" key="5">
    <source>
        <dbReference type="ARBA" id="ARBA00022989"/>
    </source>
</evidence>
<dbReference type="Pfam" id="PF00560">
    <property type="entry name" value="LRR_1"/>
    <property type="match status" value="1"/>
</dbReference>
<dbReference type="InterPro" id="IPR032675">
    <property type="entry name" value="LRR_dom_sf"/>
</dbReference>
<feature type="region of interest" description="Disordered" evidence="7">
    <location>
        <begin position="115"/>
        <end position="144"/>
    </location>
</feature>
<evidence type="ECO:0000256" key="4">
    <source>
        <dbReference type="ARBA" id="ARBA00022737"/>
    </source>
</evidence>
<keyword evidence="9" id="KW-1185">Reference proteome</keyword>